<sequence length="60" mass="6987">MRLDFLNKVIISKFVKYFSLSFVSLIWVLKLVISFLGVQTFSEISGTLIEKGFLSYFFII</sequence>
<proteinExistence type="predicted"/>
<evidence type="ECO:0000256" key="1">
    <source>
        <dbReference type="SAM" id="Phobius"/>
    </source>
</evidence>
<reference evidence="2 3" key="3">
    <citation type="journal article" date="2011" name="PLoS ONE">
        <title>The Complete Genome Sequence of 'Candidatus Liberibacter solanacearum', the Bacterium Associated with Potato Zebra Chip Disease.</title>
        <authorList>
            <person name="Lin H."/>
            <person name="Lou B."/>
            <person name="Glynn J.M."/>
            <person name="Doddapaneni H."/>
            <person name="Civerolo E.L."/>
            <person name="Chen C."/>
            <person name="Duan Y."/>
            <person name="Zhou L."/>
            <person name="Vahling C.M."/>
        </authorList>
    </citation>
    <scope>NUCLEOTIDE SEQUENCE [LARGE SCALE GENOMIC DNA]</scope>
    <source>
        <strain evidence="2 3">CLso-ZC1</strain>
    </source>
</reference>
<keyword evidence="1" id="KW-0812">Transmembrane</keyword>
<reference key="2">
    <citation type="submission" date="2010-11" db="EMBL/GenBank/DDBJ databases">
        <authorList>
            <person name="Lin H."/>
            <person name="Doddapaneni H.V."/>
            <person name="Lou B."/>
            <person name="Civerolo E.L."/>
            <person name="Chen C."/>
            <person name="Duan Y."/>
            <person name="Zhou L."/>
            <person name="Glynn J."/>
        </authorList>
    </citation>
    <scope>NUCLEOTIDE SEQUENCE</scope>
    <source>
        <strain>CLso-ZC1</strain>
    </source>
</reference>
<dbReference type="AlphaFoldDB" id="E4UCM7"/>
<dbReference type="EMBL" id="CP002371">
    <property type="protein sequence ID" value="ADR52117.1"/>
    <property type="molecule type" value="Genomic_DNA"/>
</dbReference>
<accession>E4UCM7</accession>
<reference evidence="3" key="1">
    <citation type="submission" date="2010-11" db="EMBL/GenBank/DDBJ databases">
        <title>Complete genome sequence of Candidatus Liberibacter solanacearum CLso-ZC1.</title>
        <authorList>
            <person name="Lin H."/>
            <person name="Doddapaneni H.V."/>
            <person name="Lou B."/>
            <person name="Civerolo E.L."/>
            <person name="Chen C."/>
            <person name="Duan Y."/>
            <person name="Zhou L."/>
            <person name="Glynn J."/>
        </authorList>
    </citation>
    <scope>NUCLEOTIDE SEQUENCE [LARGE SCALE GENOMIC DNA]</scope>
    <source>
        <strain evidence="3">CLso-ZC1</strain>
    </source>
</reference>
<feature type="transmembrane region" description="Helical" evidence="1">
    <location>
        <begin position="20"/>
        <end position="38"/>
    </location>
</feature>
<dbReference type="Proteomes" id="UP000007038">
    <property type="component" value="Chromosome"/>
</dbReference>
<keyword evidence="1" id="KW-1133">Transmembrane helix</keyword>
<protein>
    <recommendedName>
        <fullName evidence="4">Transmembrane protein</fullName>
    </recommendedName>
</protein>
<evidence type="ECO:0000313" key="3">
    <source>
        <dbReference type="Proteomes" id="UP000007038"/>
    </source>
</evidence>
<name>E4UCM7_LIBSC</name>
<organism evidence="2 3">
    <name type="scientific">Liberibacter solanacearum (strain CLso-ZC1)</name>
    <dbReference type="NCBI Taxonomy" id="658172"/>
    <lineage>
        <taxon>Bacteria</taxon>
        <taxon>Pseudomonadati</taxon>
        <taxon>Pseudomonadota</taxon>
        <taxon>Alphaproteobacteria</taxon>
        <taxon>Hyphomicrobiales</taxon>
        <taxon>Rhizobiaceae</taxon>
        <taxon>Liberibacter</taxon>
    </lineage>
</organism>
<keyword evidence="1" id="KW-0472">Membrane</keyword>
<evidence type="ECO:0008006" key="4">
    <source>
        <dbReference type="Google" id="ProtNLM"/>
    </source>
</evidence>
<dbReference type="HOGENOM" id="CLU_2936055_0_0_5"/>
<dbReference type="KEGG" id="lso:CKC_01830"/>
<evidence type="ECO:0000313" key="2">
    <source>
        <dbReference type="EMBL" id="ADR52117.1"/>
    </source>
</evidence>
<gene>
    <name evidence="2" type="ordered locus">CKC_01830</name>
</gene>